<reference evidence="11 12" key="1">
    <citation type="submission" date="2017-01" db="EMBL/GenBank/DDBJ databases">
        <title>Novel large sulfur bacteria in the metagenomes of groundwater-fed chemosynthetic microbial mats in the Lake Huron basin.</title>
        <authorList>
            <person name="Sharrar A.M."/>
            <person name="Flood B.E."/>
            <person name="Bailey J.V."/>
            <person name="Jones D.S."/>
            <person name="Biddanda B."/>
            <person name="Ruberg S.A."/>
            <person name="Marcus D.N."/>
            <person name="Dick G.J."/>
        </authorList>
    </citation>
    <scope>NUCLEOTIDE SEQUENCE [LARGE SCALE GENOMIC DNA]</scope>
    <source>
        <strain evidence="11">A8</strain>
    </source>
</reference>
<dbReference type="InterPro" id="IPR006076">
    <property type="entry name" value="FAD-dep_OxRdtase"/>
</dbReference>
<dbReference type="Pfam" id="PF01266">
    <property type="entry name" value="DAO"/>
    <property type="match status" value="1"/>
</dbReference>
<keyword evidence="7" id="KW-0274">FAD</keyword>
<dbReference type="GO" id="GO:0016645">
    <property type="term" value="F:oxidoreductase activity, acting on the CH-NH group of donors"/>
    <property type="evidence" value="ECO:0007669"/>
    <property type="project" value="InterPro"/>
</dbReference>
<evidence type="ECO:0000256" key="7">
    <source>
        <dbReference type="ARBA" id="ARBA00022827"/>
    </source>
</evidence>
<name>A0A1Y1QKE4_9GAMM</name>
<proteinExistence type="predicted"/>
<accession>A0A1Y1QKE4</accession>
<dbReference type="Gene3D" id="3.50.50.60">
    <property type="entry name" value="FAD/NAD(P)-binding domain"/>
    <property type="match status" value="1"/>
</dbReference>
<dbReference type="GO" id="GO:0032259">
    <property type="term" value="P:methylation"/>
    <property type="evidence" value="ECO:0007669"/>
    <property type="project" value="UniProtKB-KW"/>
</dbReference>
<evidence type="ECO:0000256" key="2">
    <source>
        <dbReference type="ARBA" id="ARBA00022603"/>
    </source>
</evidence>
<keyword evidence="5" id="KW-0949">S-adenosyl-L-methionine</keyword>
<evidence type="ECO:0000256" key="6">
    <source>
        <dbReference type="ARBA" id="ARBA00022694"/>
    </source>
</evidence>
<comment type="caution">
    <text evidence="11">The sequence shown here is derived from an EMBL/GenBank/DDBJ whole genome shotgun (WGS) entry which is preliminary data.</text>
</comment>
<sequence>MQHSLSIAQQTSDAIAPWFALPTVTNSKLATVVGGGVAGCQIARALAERGWYVTLLERHSRLATEASGNRAGVLLPKMTAESSWGEAFYCQAFVYALKQLRQLEQAGHVVEWAQCGALQLAHEPREAARQQAIAKRAFPADFVQIVDASTASALAGIPLTTGASYFPQAGWVNPASLCAALVAHDRIEVRTLSDSTTLAGEGITIIASGREADRWAQTAFLPFQPVMGQTSAAAASPASARLKTTLGHEGYLIPSVAGQHIFGATFVRNQRDPVLNAAADAVNTQQLRDYLPDFADSLGAITSSHAAVRMTTPDRYPLVGALPDLEFFQQAYAPLRYGNPRQHYPQAQYQPNVFIAAGFGSRGLTTSGLSAALLAAVLTGEPLPVQATLYQQLHPARFLIRQLKRGQ</sequence>
<dbReference type="SUPFAM" id="SSF51905">
    <property type="entry name" value="FAD/NAD(P)-binding domain"/>
    <property type="match status" value="1"/>
</dbReference>
<evidence type="ECO:0000256" key="4">
    <source>
        <dbReference type="ARBA" id="ARBA00022679"/>
    </source>
</evidence>
<keyword evidence="1" id="KW-0963">Cytoplasm</keyword>
<keyword evidence="6" id="KW-0819">tRNA processing</keyword>
<gene>
    <name evidence="11" type="ORF">BWK73_27065</name>
</gene>
<keyword evidence="9" id="KW-0511">Multifunctional enzyme</keyword>
<evidence type="ECO:0000256" key="1">
    <source>
        <dbReference type="ARBA" id="ARBA00022490"/>
    </source>
</evidence>
<dbReference type="InterPro" id="IPR036188">
    <property type="entry name" value="FAD/NAD-bd_sf"/>
</dbReference>
<dbReference type="GO" id="GO:0005737">
    <property type="term" value="C:cytoplasm"/>
    <property type="evidence" value="ECO:0007669"/>
    <property type="project" value="TreeGrafter"/>
</dbReference>
<dbReference type="PANTHER" id="PTHR13847:SF283">
    <property type="entry name" value="TRNA 5-METHYLAMINOMETHYL-2-THIOURIDINE BIOSYNTHESIS BIFUNCTIONAL PROTEIN MNMC"/>
    <property type="match status" value="1"/>
</dbReference>
<dbReference type="GO" id="GO:0004808">
    <property type="term" value="F:tRNA (5-methylaminomethyl-2-thiouridylate)(34)-methyltransferase activity"/>
    <property type="evidence" value="ECO:0007669"/>
    <property type="project" value="TreeGrafter"/>
</dbReference>
<evidence type="ECO:0000256" key="3">
    <source>
        <dbReference type="ARBA" id="ARBA00022630"/>
    </source>
</evidence>
<dbReference type="NCBIfam" id="TIGR03197">
    <property type="entry name" value="MnmC_Cterm"/>
    <property type="match status" value="1"/>
</dbReference>
<evidence type="ECO:0000313" key="11">
    <source>
        <dbReference type="EMBL" id="OQX07833.1"/>
    </source>
</evidence>
<dbReference type="Gene3D" id="3.30.9.10">
    <property type="entry name" value="D-Amino Acid Oxidase, subunit A, domain 2"/>
    <property type="match status" value="1"/>
</dbReference>
<dbReference type="PANTHER" id="PTHR13847">
    <property type="entry name" value="SARCOSINE DEHYDROGENASE-RELATED"/>
    <property type="match status" value="1"/>
</dbReference>
<evidence type="ECO:0000256" key="8">
    <source>
        <dbReference type="ARBA" id="ARBA00023002"/>
    </source>
</evidence>
<dbReference type="EMBL" id="MTEJ01000195">
    <property type="protein sequence ID" value="OQX07833.1"/>
    <property type="molecule type" value="Genomic_DNA"/>
</dbReference>
<keyword evidence="8" id="KW-0560">Oxidoreductase</keyword>
<dbReference type="Proteomes" id="UP000192491">
    <property type="component" value="Unassembled WGS sequence"/>
</dbReference>
<dbReference type="InterPro" id="IPR017610">
    <property type="entry name" value="tRNA_S-uridine_synth_MnmC_C"/>
</dbReference>
<keyword evidence="4" id="KW-0808">Transferase</keyword>
<dbReference type="AlphaFoldDB" id="A0A1Y1QKE4"/>
<evidence type="ECO:0000256" key="5">
    <source>
        <dbReference type="ARBA" id="ARBA00022691"/>
    </source>
</evidence>
<organism evidence="11 12">
    <name type="scientific">Thiothrix lacustris</name>
    <dbReference type="NCBI Taxonomy" id="525917"/>
    <lineage>
        <taxon>Bacteria</taxon>
        <taxon>Pseudomonadati</taxon>
        <taxon>Pseudomonadota</taxon>
        <taxon>Gammaproteobacteria</taxon>
        <taxon>Thiotrichales</taxon>
        <taxon>Thiotrichaceae</taxon>
        <taxon>Thiothrix</taxon>
    </lineage>
</organism>
<protein>
    <recommendedName>
        <fullName evidence="10">FAD dependent oxidoreductase domain-containing protein</fullName>
    </recommendedName>
</protein>
<evidence type="ECO:0000259" key="10">
    <source>
        <dbReference type="Pfam" id="PF01266"/>
    </source>
</evidence>
<feature type="domain" description="FAD dependent oxidoreductase" evidence="10">
    <location>
        <begin position="31"/>
        <end position="376"/>
    </location>
</feature>
<evidence type="ECO:0000256" key="9">
    <source>
        <dbReference type="ARBA" id="ARBA00023268"/>
    </source>
</evidence>
<keyword evidence="3" id="KW-0285">Flavoprotein</keyword>
<dbReference type="GO" id="GO:0002098">
    <property type="term" value="P:tRNA wobble uridine modification"/>
    <property type="evidence" value="ECO:0007669"/>
    <property type="project" value="TreeGrafter"/>
</dbReference>
<keyword evidence="2" id="KW-0489">Methyltransferase</keyword>
<evidence type="ECO:0000313" key="12">
    <source>
        <dbReference type="Proteomes" id="UP000192491"/>
    </source>
</evidence>